<name>A0A7C8ZZ76_OPUST</name>
<dbReference type="AlphaFoldDB" id="A0A7C8ZZ76"/>
<organism evidence="1">
    <name type="scientific">Opuntia streptacantha</name>
    <name type="common">Prickly pear cactus</name>
    <name type="synonym">Opuntia cardona</name>
    <dbReference type="NCBI Taxonomy" id="393608"/>
    <lineage>
        <taxon>Eukaryota</taxon>
        <taxon>Viridiplantae</taxon>
        <taxon>Streptophyta</taxon>
        <taxon>Embryophyta</taxon>
        <taxon>Tracheophyta</taxon>
        <taxon>Spermatophyta</taxon>
        <taxon>Magnoliopsida</taxon>
        <taxon>eudicotyledons</taxon>
        <taxon>Gunneridae</taxon>
        <taxon>Pentapetalae</taxon>
        <taxon>Caryophyllales</taxon>
        <taxon>Cactineae</taxon>
        <taxon>Cactaceae</taxon>
        <taxon>Opuntioideae</taxon>
        <taxon>Opuntia</taxon>
    </lineage>
</organism>
<reference evidence="1" key="1">
    <citation type="journal article" date="2013" name="J. Plant Res.">
        <title>Effect of fungi and light on seed germination of three Opuntia species from semiarid lands of central Mexico.</title>
        <authorList>
            <person name="Delgado-Sanchez P."/>
            <person name="Jimenez-Bremont J.F."/>
            <person name="Guerrero-Gonzalez Mde L."/>
            <person name="Flores J."/>
        </authorList>
    </citation>
    <scope>NUCLEOTIDE SEQUENCE</scope>
    <source>
        <tissue evidence="1">Cladode</tissue>
    </source>
</reference>
<sequence length="182" mass="20254">MLSLVIPRVRTPCRAFNRACSVAGNWDHWGFQAQEMTTPPVSVIPYPCPITNPSDSARRMTGAGGGDPPVSMWTGLGRGSGLGLRLMSMLRTTGAAHMWVTWWRRMAAWMAAPSNLRRQMLVPPTAAIPHVKVHPLEWNIGRVHRKTGWFGTLQSINESIAIMNEPLWQWTTPFGDDVVPDV</sequence>
<accession>A0A7C8ZZ76</accession>
<proteinExistence type="predicted"/>
<protein>
    <submittedName>
        <fullName evidence="1">Uncharacterized protein</fullName>
    </submittedName>
</protein>
<evidence type="ECO:0000313" key="1">
    <source>
        <dbReference type="EMBL" id="MBA4653335.1"/>
    </source>
</evidence>
<reference evidence="1" key="2">
    <citation type="submission" date="2020-07" db="EMBL/GenBank/DDBJ databases">
        <authorList>
            <person name="Vera ALvarez R."/>
            <person name="Arias-Moreno D.M."/>
            <person name="Jimenez-Jacinto V."/>
            <person name="Jimenez-Bremont J.F."/>
            <person name="Swaminathan K."/>
            <person name="Moose S.P."/>
            <person name="Guerrero-Gonzalez M.L."/>
            <person name="Marino-Ramirez L."/>
            <person name="Landsman D."/>
            <person name="Rodriguez-Kessler M."/>
            <person name="Delgado-Sanchez P."/>
        </authorList>
    </citation>
    <scope>NUCLEOTIDE SEQUENCE</scope>
    <source>
        <tissue evidence="1">Cladode</tissue>
    </source>
</reference>
<dbReference type="EMBL" id="GISG01178638">
    <property type="protein sequence ID" value="MBA4653335.1"/>
    <property type="molecule type" value="Transcribed_RNA"/>
</dbReference>